<dbReference type="Proteomes" id="UP001607302">
    <property type="component" value="Unassembled WGS sequence"/>
</dbReference>
<sequence length="274" mass="31123">MSACIGTWHRNFKKSSVGGSNKEKCYHGDLCPENFRRNTRAIYTNELQGDAAAVSRADVEKGKSVVIHIHRLFTLVTSKTQPVAISRYEQSALLPCRRNIEAGALMLPQLEIGINAILNLLNNSIDYLRGISIYRVFLDIVRAQSRDCTYKKEEEEEEKKEEEEEEVEVEEEEERKGVHVAVFVACFSHATMSISRSNPFPAVGEEKEREAGFGPWREHRTAQSVGHLHRDTNGRKQAQDNGDWGLSRELFLATSTKRVSLFPINGTRIDIDFR</sequence>
<dbReference type="AlphaFoldDB" id="A0ABD2AY18"/>
<keyword evidence="3" id="KW-1185">Reference proteome</keyword>
<proteinExistence type="predicted"/>
<accession>A0ABD2AY18</accession>
<feature type="compositionally biased region" description="Acidic residues" evidence="1">
    <location>
        <begin position="154"/>
        <end position="171"/>
    </location>
</feature>
<evidence type="ECO:0000313" key="2">
    <source>
        <dbReference type="EMBL" id="KAL2725370.1"/>
    </source>
</evidence>
<protein>
    <submittedName>
        <fullName evidence="2">Uncharacterized protein</fullName>
    </submittedName>
</protein>
<evidence type="ECO:0000313" key="3">
    <source>
        <dbReference type="Proteomes" id="UP001607302"/>
    </source>
</evidence>
<feature type="region of interest" description="Disordered" evidence="1">
    <location>
        <begin position="149"/>
        <end position="171"/>
    </location>
</feature>
<evidence type="ECO:0000256" key="1">
    <source>
        <dbReference type="SAM" id="MobiDB-lite"/>
    </source>
</evidence>
<dbReference type="EMBL" id="JAUDFV010000138">
    <property type="protein sequence ID" value="KAL2725370.1"/>
    <property type="molecule type" value="Genomic_DNA"/>
</dbReference>
<name>A0ABD2AY18_VESSQ</name>
<comment type="caution">
    <text evidence="2">The sequence shown here is derived from an EMBL/GenBank/DDBJ whole genome shotgun (WGS) entry which is preliminary data.</text>
</comment>
<organism evidence="2 3">
    <name type="scientific">Vespula squamosa</name>
    <name type="common">Southern yellow jacket</name>
    <name type="synonym">Wasp</name>
    <dbReference type="NCBI Taxonomy" id="30214"/>
    <lineage>
        <taxon>Eukaryota</taxon>
        <taxon>Metazoa</taxon>
        <taxon>Ecdysozoa</taxon>
        <taxon>Arthropoda</taxon>
        <taxon>Hexapoda</taxon>
        <taxon>Insecta</taxon>
        <taxon>Pterygota</taxon>
        <taxon>Neoptera</taxon>
        <taxon>Endopterygota</taxon>
        <taxon>Hymenoptera</taxon>
        <taxon>Apocrita</taxon>
        <taxon>Aculeata</taxon>
        <taxon>Vespoidea</taxon>
        <taxon>Vespidae</taxon>
        <taxon>Vespinae</taxon>
        <taxon>Vespula</taxon>
    </lineage>
</organism>
<reference evidence="2 3" key="1">
    <citation type="journal article" date="2024" name="Ann. Entomol. Soc. Am.">
        <title>Genomic analyses of the southern and eastern yellowjacket wasps (Hymenoptera: Vespidae) reveal evolutionary signatures of social life.</title>
        <authorList>
            <person name="Catto M.A."/>
            <person name="Caine P.B."/>
            <person name="Orr S.E."/>
            <person name="Hunt B.G."/>
            <person name="Goodisman M.A.D."/>
        </authorList>
    </citation>
    <scope>NUCLEOTIDE SEQUENCE [LARGE SCALE GENOMIC DNA]</scope>
    <source>
        <strain evidence="2">233</strain>
        <tissue evidence="2">Head and thorax</tissue>
    </source>
</reference>
<gene>
    <name evidence="2" type="ORF">V1478_008043</name>
</gene>